<proteinExistence type="predicted"/>
<name>A0A081NE31_9GAMM</name>
<reference evidence="1 2" key="1">
    <citation type="submission" date="2014-06" db="EMBL/GenBank/DDBJ databases">
        <title>Whole Genome Sequences of Three Symbiotic Endozoicomonas Bacteria.</title>
        <authorList>
            <person name="Neave M.J."/>
            <person name="Apprill A."/>
            <person name="Voolstra C.R."/>
        </authorList>
    </citation>
    <scope>NUCLEOTIDE SEQUENCE [LARGE SCALE GENOMIC DNA]</scope>
    <source>
        <strain evidence="1 2">DSM 25634</strain>
    </source>
</reference>
<keyword evidence="2" id="KW-1185">Reference proteome</keyword>
<protein>
    <submittedName>
        <fullName evidence="1">Uncharacterized protein</fullName>
    </submittedName>
</protein>
<dbReference type="AlphaFoldDB" id="A0A081NE31"/>
<organism evidence="1 2">
    <name type="scientific">Endozoicomonas numazuensis</name>
    <dbReference type="NCBI Taxonomy" id="1137799"/>
    <lineage>
        <taxon>Bacteria</taxon>
        <taxon>Pseudomonadati</taxon>
        <taxon>Pseudomonadota</taxon>
        <taxon>Gammaproteobacteria</taxon>
        <taxon>Oceanospirillales</taxon>
        <taxon>Endozoicomonadaceae</taxon>
        <taxon>Endozoicomonas</taxon>
    </lineage>
</organism>
<sequence length="77" mass="8897">MSLITFQKLFYEKIFLNVAQQFAPNIKEYWVYSLAVAMNKVGISQGVAGYCLTQYFQLKGWSYGFNYSLILISAYKS</sequence>
<dbReference type="EMBL" id="JOKH01000004">
    <property type="protein sequence ID" value="KEQ16704.1"/>
    <property type="molecule type" value="Genomic_DNA"/>
</dbReference>
<dbReference type="RefSeq" id="WP_034838725.1">
    <property type="nucleotide sequence ID" value="NZ_JOKH01000004.1"/>
</dbReference>
<dbReference type="Proteomes" id="UP000028073">
    <property type="component" value="Unassembled WGS sequence"/>
</dbReference>
<gene>
    <name evidence="1" type="ORF">GZ78_18565</name>
</gene>
<evidence type="ECO:0000313" key="2">
    <source>
        <dbReference type="Proteomes" id="UP000028073"/>
    </source>
</evidence>
<comment type="caution">
    <text evidence="1">The sequence shown here is derived from an EMBL/GenBank/DDBJ whole genome shotgun (WGS) entry which is preliminary data.</text>
</comment>
<evidence type="ECO:0000313" key="1">
    <source>
        <dbReference type="EMBL" id="KEQ16704.1"/>
    </source>
</evidence>
<accession>A0A081NE31</accession>
<dbReference type="OrthoDB" id="136094at135619"/>